<feature type="transmembrane region" description="Helical" evidence="8">
    <location>
        <begin position="412"/>
        <end position="430"/>
    </location>
</feature>
<feature type="transmembrane region" description="Helical" evidence="8">
    <location>
        <begin position="370"/>
        <end position="391"/>
    </location>
</feature>
<dbReference type="Gene3D" id="1.20.1720.10">
    <property type="entry name" value="Multidrug resistance protein D"/>
    <property type="match status" value="1"/>
</dbReference>
<proteinExistence type="inferred from homology"/>
<dbReference type="PROSITE" id="PS51257">
    <property type="entry name" value="PROKAR_LIPOPROTEIN"/>
    <property type="match status" value="1"/>
</dbReference>
<feature type="transmembrane region" description="Helical" evidence="8">
    <location>
        <begin position="280"/>
        <end position="301"/>
    </location>
</feature>
<evidence type="ECO:0000256" key="3">
    <source>
        <dbReference type="ARBA" id="ARBA00022448"/>
    </source>
</evidence>
<dbReference type="PANTHER" id="PTHR42718">
    <property type="entry name" value="MAJOR FACILITATOR SUPERFAMILY MULTIDRUG TRANSPORTER MFSC"/>
    <property type="match status" value="1"/>
</dbReference>
<feature type="transmembrane region" description="Helical" evidence="8">
    <location>
        <begin position="340"/>
        <end position="358"/>
    </location>
</feature>
<reference evidence="11" key="1">
    <citation type="submission" date="2018-02" db="EMBL/GenBank/DDBJ databases">
        <title>Genome sequence of Desulfocucumis palustris strain NAW-5.</title>
        <authorList>
            <person name="Watanabe M."/>
            <person name="Kojima H."/>
            <person name="Fukui M."/>
        </authorList>
    </citation>
    <scope>NUCLEOTIDE SEQUENCE [LARGE SCALE GENOMIC DNA]</scope>
    <source>
        <strain evidence="11">NAW-5</strain>
    </source>
</reference>
<dbReference type="Gene3D" id="1.20.1250.20">
    <property type="entry name" value="MFS general substrate transporter like domains"/>
    <property type="match status" value="1"/>
</dbReference>
<dbReference type="NCBIfam" id="TIGR00711">
    <property type="entry name" value="efflux_EmrB"/>
    <property type="match status" value="1"/>
</dbReference>
<feature type="transmembrane region" description="Helical" evidence="8">
    <location>
        <begin position="26"/>
        <end position="48"/>
    </location>
</feature>
<keyword evidence="4" id="KW-1003">Cell membrane</keyword>
<feature type="transmembrane region" description="Helical" evidence="8">
    <location>
        <begin position="211"/>
        <end position="230"/>
    </location>
</feature>
<name>A0A2L2X9X9_9FIRM</name>
<keyword evidence="7 8" id="KW-0472">Membrane</keyword>
<evidence type="ECO:0000259" key="9">
    <source>
        <dbReference type="PROSITE" id="PS50850"/>
    </source>
</evidence>
<feature type="transmembrane region" description="Helical" evidence="8">
    <location>
        <begin position="149"/>
        <end position="168"/>
    </location>
</feature>
<dbReference type="Proteomes" id="UP000239549">
    <property type="component" value="Unassembled WGS sequence"/>
</dbReference>
<evidence type="ECO:0000256" key="5">
    <source>
        <dbReference type="ARBA" id="ARBA00022692"/>
    </source>
</evidence>
<feature type="transmembrane region" description="Helical" evidence="8">
    <location>
        <begin position="313"/>
        <end position="333"/>
    </location>
</feature>
<keyword evidence="11" id="KW-1185">Reference proteome</keyword>
<dbReference type="GO" id="GO:0005886">
    <property type="term" value="C:plasma membrane"/>
    <property type="evidence" value="ECO:0007669"/>
    <property type="project" value="UniProtKB-SubCell"/>
</dbReference>
<evidence type="ECO:0000256" key="4">
    <source>
        <dbReference type="ARBA" id="ARBA00022475"/>
    </source>
</evidence>
<dbReference type="RefSeq" id="WP_231702623.1">
    <property type="nucleotide sequence ID" value="NZ_BFAV01000028.1"/>
</dbReference>
<dbReference type="InterPro" id="IPR036259">
    <property type="entry name" value="MFS_trans_sf"/>
</dbReference>
<organism evidence="10 11">
    <name type="scientific">Desulfocucumis palustris</name>
    <dbReference type="NCBI Taxonomy" id="1898651"/>
    <lineage>
        <taxon>Bacteria</taxon>
        <taxon>Bacillati</taxon>
        <taxon>Bacillota</taxon>
        <taxon>Clostridia</taxon>
        <taxon>Eubacteriales</taxon>
        <taxon>Desulfocucumaceae</taxon>
        <taxon>Desulfocucumis</taxon>
    </lineage>
</organism>
<feature type="transmembrane region" description="Helical" evidence="8">
    <location>
        <begin position="180"/>
        <end position="199"/>
    </location>
</feature>
<sequence length="544" mass="58852">MKKNPIHSSRGDVAGNDRSRDIPWPALMTLILGCFMAILDTSIVNVAIPRLKEVFGTDAASVQWVATSYLLVSGVVIPITGYLSDRFGIKRTYIVSLVIFIAGSGACALAWSNSSLVFARIIQAVGGGMIIPVSMGMIRIIVPREKMGMALGIWGISAMGAPAIGPTLGGYLVDRLGWEWIFTINLPIGVAAVFLAWTLLEETPRRTELKFDLLGFILIASACCTLLLALSNGQDKGWTSLYIVNLIIYSVFAFILFIIWELTASQPLIDIRLLKNRTYIVSILSVSLSNIAMYSVIYLIPVYAQTARGLTPLQSGLLTMPGALATALMMPVSGRLFDRFGAMPLCIVGFGVTAYYSYQLHTLSYSTGFTHLQWILVKRSIGLGLAMMPLTTAGMKTIPRYLASRASALNNLVRQISGSLGIALITHIMLNRQVYHAAWLSDTVNWSSYAALNTIDILRAFLISSGVSPPLAASGAWEVLGGALNREAFIAAIDDAMLLPVLAAAMIIPLGMFLSKKAVEKESLRQYSRLAPRALKGPGGVHLD</sequence>
<dbReference type="PROSITE" id="PS50850">
    <property type="entry name" value="MFS"/>
    <property type="match status" value="1"/>
</dbReference>
<feature type="domain" description="Major facilitator superfamily (MFS) profile" evidence="9">
    <location>
        <begin position="26"/>
        <end position="468"/>
    </location>
</feature>
<evidence type="ECO:0000256" key="6">
    <source>
        <dbReference type="ARBA" id="ARBA00022989"/>
    </source>
</evidence>
<keyword evidence="3" id="KW-0813">Transport</keyword>
<evidence type="ECO:0000256" key="7">
    <source>
        <dbReference type="ARBA" id="ARBA00023136"/>
    </source>
</evidence>
<dbReference type="InterPro" id="IPR011701">
    <property type="entry name" value="MFS"/>
</dbReference>
<protein>
    <submittedName>
        <fullName evidence="10">Membrane component of multidrug resistance system</fullName>
    </submittedName>
</protein>
<evidence type="ECO:0000313" key="11">
    <source>
        <dbReference type="Proteomes" id="UP000239549"/>
    </source>
</evidence>
<gene>
    <name evidence="10" type="ORF">DCCM_0617</name>
</gene>
<dbReference type="CDD" id="cd17503">
    <property type="entry name" value="MFS_LmrB_MDR_like"/>
    <property type="match status" value="1"/>
</dbReference>
<feature type="transmembrane region" description="Helical" evidence="8">
    <location>
        <begin position="242"/>
        <end position="260"/>
    </location>
</feature>
<dbReference type="PANTHER" id="PTHR42718:SF9">
    <property type="entry name" value="MAJOR FACILITATOR SUPERFAMILY MULTIDRUG TRANSPORTER MFSC"/>
    <property type="match status" value="1"/>
</dbReference>
<dbReference type="InterPro" id="IPR020846">
    <property type="entry name" value="MFS_dom"/>
</dbReference>
<dbReference type="EMBL" id="BFAV01000028">
    <property type="protein sequence ID" value="GBF32423.1"/>
    <property type="molecule type" value="Genomic_DNA"/>
</dbReference>
<comment type="caution">
    <text evidence="10">The sequence shown here is derived from an EMBL/GenBank/DDBJ whole genome shotgun (WGS) entry which is preliminary data.</text>
</comment>
<evidence type="ECO:0000256" key="1">
    <source>
        <dbReference type="ARBA" id="ARBA00004651"/>
    </source>
</evidence>
<keyword evidence="5 8" id="KW-0812">Transmembrane</keyword>
<dbReference type="AlphaFoldDB" id="A0A2L2X9X9"/>
<dbReference type="SUPFAM" id="SSF103473">
    <property type="entry name" value="MFS general substrate transporter"/>
    <property type="match status" value="1"/>
</dbReference>
<feature type="transmembrane region" description="Helical" evidence="8">
    <location>
        <begin position="117"/>
        <end position="142"/>
    </location>
</feature>
<comment type="subcellular location">
    <subcellularLocation>
        <location evidence="1">Cell membrane</location>
        <topology evidence="1">Multi-pass membrane protein</topology>
    </subcellularLocation>
</comment>
<feature type="transmembrane region" description="Helical" evidence="8">
    <location>
        <begin position="496"/>
        <end position="515"/>
    </location>
</feature>
<evidence type="ECO:0000256" key="2">
    <source>
        <dbReference type="ARBA" id="ARBA00008537"/>
    </source>
</evidence>
<dbReference type="PRINTS" id="PR01036">
    <property type="entry name" value="TCRTETB"/>
</dbReference>
<comment type="similarity">
    <text evidence="2">Belongs to the major facilitator superfamily. EmrB family.</text>
</comment>
<evidence type="ECO:0000313" key="10">
    <source>
        <dbReference type="EMBL" id="GBF32423.1"/>
    </source>
</evidence>
<feature type="transmembrane region" description="Helical" evidence="8">
    <location>
        <begin position="92"/>
        <end position="111"/>
    </location>
</feature>
<dbReference type="Pfam" id="PF07690">
    <property type="entry name" value="MFS_1"/>
    <property type="match status" value="1"/>
</dbReference>
<evidence type="ECO:0000256" key="8">
    <source>
        <dbReference type="SAM" id="Phobius"/>
    </source>
</evidence>
<dbReference type="GO" id="GO:0022857">
    <property type="term" value="F:transmembrane transporter activity"/>
    <property type="evidence" value="ECO:0007669"/>
    <property type="project" value="InterPro"/>
</dbReference>
<feature type="transmembrane region" description="Helical" evidence="8">
    <location>
        <begin position="60"/>
        <end position="80"/>
    </location>
</feature>
<accession>A0A2L2X9X9</accession>
<dbReference type="InterPro" id="IPR004638">
    <property type="entry name" value="EmrB-like"/>
</dbReference>
<keyword evidence="6 8" id="KW-1133">Transmembrane helix</keyword>